<feature type="transmembrane region" description="Helical" evidence="6">
    <location>
        <begin position="294"/>
        <end position="316"/>
    </location>
</feature>
<evidence type="ECO:0000256" key="1">
    <source>
        <dbReference type="ARBA" id="ARBA00004651"/>
    </source>
</evidence>
<evidence type="ECO:0000256" key="6">
    <source>
        <dbReference type="SAM" id="Phobius"/>
    </source>
</evidence>
<sequence length="460" mass="47570">MTTGAPAQLSPQEFVDRNPMSRRQWLIVVLGLLMMIAEGLDAAVVAFVYPRIVDDWGTDLDTVTVTVTLSVLAMIAGGVLAGPLADRYGRKGVTVTGIAVFGLGTAGMALTHSIAPFAALRTAACLGLGAVLPTVMALVADWTPVRRRVQMVALAFTGVTAGTAVGGGLASALIPAHGWPTLLAVCGLAPLLLLPPVLLLVPESVGVLAARRPAELRRALAAVAPDQDLTHVVLEQTGPGRRRRPAIRVILSRDFAPTTLLLWLCFFVGQGVVFVILSYLPLLVEREGLTGSQAAVAVAVFGWGGLVGQLAVSFYALKHFDRFRVLAGLWALSVLGFAAAALWASQFVPLLAGAFALGLCLPSANAALQANAAVAYPPAVRATGMSWANSVGKLGPVAGGLLGGLMVGAGWTLPTVLLTLAVPVGLGILATLTLHARNREDGARAHPGPRPLPTPAAERT</sequence>
<dbReference type="SUPFAM" id="SSF103473">
    <property type="entry name" value="MFS general substrate transporter"/>
    <property type="match status" value="1"/>
</dbReference>
<dbReference type="InterPro" id="IPR036259">
    <property type="entry name" value="MFS_trans_sf"/>
</dbReference>
<dbReference type="GO" id="GO:0005886">
    <property type="term" value="C:plasma membrane"/>
    <property type="evidence" value="ECO:0007669"/>
    <property type="project" value="UniProtKB-SubCell"/>
</dbReference>
<feature type="domain" description="Major facilitator superfamily (MFS) profile" evidence="7">
    <location>
        <begin position="27"/>
        <end position="439"/>
    </location>
</feature>
<feature type="transmembrane region" description="Helical" evidence="6">
    <location>
        <begin position="25"/>
        <end position="50"/>
    </location>
</feature>
<dbReference type="Proteomes" id="UP000645555">
    <property type="component" value="Unassembled WGS sequence"/>
</dbReference>
<dbReference type="PANTHER" id="PTHR23508:SF10">
    <property type="entry name" value="CARBOXYLIC ACID TRANSPORTER PROTEIN HOMOLOG"/>
    <property type="match status" value="1"/>
</dbReference>
<accession>A0A918U5H8</accession>
<feature type="transmembrane region" description="Helical" evidence="6">
    <location>
        <begin position="182"/>
        <end position="201"/>
    </location>
</feature>
<evidence type="ECO:0000313" key="9">
    <source>
        <dbReference type="Proteomes" id="UP000645555"/>
    </source>
</evidence>
<keyword evidence="3 6" id="KW-1133">Transmembrane helix</keyword>
<keyword evidence="2 6" id="KW-0812">Transmembrane</keyword>
<feature type="transmembrane region" description="Helical" evidence="6">
    <location>
        <begin position="93"/>
        <end position="112"/>
    </location>
</feature>
<evidence type="ECO:0000256" key="3">
    <source>
        <dbReference type="ARBA" id="ARBA00022989"/>
    </source>
</evidence>
<dbReference type="InterPro" id="IPR020846">
    <property type="entry name" value="MFS_dom"/>
</dbReference>
<feature type="transmembrane region" description="Helical" evidence="6">
    <location>
        <begin position="323"/>
        <end position="344"/>
    </location>
</feature>
<dbReference type="RefSeq" id="WP_229916878.1">
    <property type="nucleotide sequence ID" value="NZ_BMWD01000039.1"/>
</dbReference>
<dbReference type="InterPro" id="IPR005829">
    <property type="entry name" value="Sugar_transporter_CS"/>
</dbReference>
<feature type="transmembrane region" description="Helical" evidence="6">
    <location>
        <begin position="152"/>
        <end position="176"/>
    </location>
</feature>
<feature type="transmembrane region" description="Helical" evidence="6">
    <location>
        <begin position="417"/>
        <end position="436"/>
    </location>
</feature>
<evidence type="ECO:0000256" key="2">
    <source>
        <dbReference type="ARBA" id="ARBA00022692"/>
    </source>
</evidence>
<dbReference type="GO" id="GO:0046943">
    <property type="term" value="F:carboxylic acid transmembrane transporter activity"/>
    <property type="evidence" value="ECO:0007669"/>
    <property type="project" value="TreeGrafter"/>
</dbReference>
<dbReference type="AlphaFoldDB" id="A0A918U5H8"/>
<feature type="transmembrane region" description="Helical" evidence="6">
    <location>
        <begin position="118"/>
        <end position="140"/>
    </location>
</feature>
<dbReference type="PROSITE" id="PS00216">
    <property type="entry name" value="SUGAR_TRANSPORT_1"/>
    <property type="match status" value="1"/>
</dbReference>
<evidence type="ECO:0000259" key="7">
    <source>
        <dbReference type="PROSITE" id="PS50850"/>
    </source>
</evidence>
<feature type="transmembrane region" description="Helical" evidence="6">
    <location>
        <begin position="260"/>
        <end position="282"/>
    </location>
</feature>
<dbReference type="PROSITE" id="PS50850">
    <property type="entry name" value="MFS"/>
    <property type="match status" value="1"/>
</dbReference>
<protein>
    <submittedName>
        <fullName evidence="8">MFS transporter</fullName>
    </submittedName>
</protein>
<comment type="caution">
    <text evidence="8">The sequence shown here is derived from an EMBL/GenBank/DDBJ whole genome shotgun (WGS) entry which is preliminary data.</text>
</comment>
<organism evidence="8 9">
    <name type="scientific">Streptomyces fructofermentans</name>
    <dbReference type="NCBI Taxonomy" id="152141"/>
    <lineage>
        <taxon>Bacteria</taxon>
        <taxon>Bacillati</taxon>
        <taxon>Actinomycetota</taxon>
        <taxon>Actinomycetes</taxon>
        <taxon>Kitasatosporales</taxon>
        <taxon>Streptomycetaceae</taxon>
        <taxon>Streptomyces</taxon>
    </lineage>
</organism>
<dbReference type="InterPro" id="IPR011701">
    <property type="entry name" value="MFS"/>
</dbReference>
<evidence type="ECO:0000313" key="8">
    <source>
        <dbReference type="EMBL" id="GGX93652.1"/>
    </source>
</evidence>
<name>A0A918U5H8_9ACTN</name>
<dbReference type="Gene3D" id="1.20.1250.20">
    <property type="entry name" value="MFS general substrate transporter like domains"/>
    <property type="match status" value="1"/>
</dbReference>
<evidence type="ECO:0000256" key="4">
    <source>
        <dbReference type="ARBA" id="ARBA00023136"/>
    </source>
</evidence>
<proteinExistence type="predicted"/>
<keyword evidence="9" id="KW-1185">Reference proteome</keyword>
<dbReference type="EMBL" id="BMWD01000039">
    <property type="protein sequence ID" value="GGX93652.1"/>
    <property type="molecule type" value="Genomic_DNA"/>
</dbReference>
<dbReference type="PANTHER" id="PTHR23508">
    <property type="entry name" value="CARBOXYLIC ACID TRANSPORTER PROTEIN HOMOLOG"/>
    <property type="match status" value="1"/>
</dbReference>
<comment type="subcellular location">
    <subcellularLocation>
        <location evidence="1">Cell membrane</location>
        <topology evidence="1">Multi-pass membrane protein</topology>
    </subcellularLocation>
</comment>
<dbReference type="Pfam" id="PF07690">
    <property type="entry name" value="MFS_1"/>
    <property type="match status" value="1"/>
</dbReference>
<reference evidence="8" key="1">
    <citation type="journal article" date="2014" name="Int. J. Syst. Evol. Microbiol.">
        <title>Complete genome sequence of Corynebacterium casei LMG S-19264T (=DSM 44701T), isolated from a smear-ripened cheese.</title>
        <authorList>
            <consortium name="US DOE Joint Genome Institute (JGI-PGF)"/>
            <person name="Walter F."/>
            <person name="Albersmeier A."/>
            <person name="Kalinowski J."/>
            <person name="Ruckert C."/>
        </authorList>
    </citation>
    <scope>NUCLEOTIDE SEQUENCE</scope>
    <source>
        <strain evidence="8">JCM 4956</strain>
    </source>
</reference>
<gene>
    <name evidence="8" type="primary">pcaK</name>
    <name evidence="8" type="ORF">GCM10010515_70710</name>
</gene>
<keyword evidence="4 6" id="KW-0472">Membrane</keyword>
<reference evidence="8" key="2">
    <citation type="submission" date="2020-09" db="EMBL/GenBank/DDBJ databases">
        <authorList>
            <person name="Sun Q."/>
            <person name="Ohkuma M."/>
        </authorList>
    </citation>
    <scope>NUCLEOTIDE SEQUENCE</scope>
    <source>
        <strain evidence="8">JCM 4956</strain>
    </source>
</reference>
<feature type="transmembrane region" description="Helical" evidence="6">
    <location>
        <begin position="62"/>
        <end position="81"/>
    </location>
</feature>
<feature type="region of interest" description="Disordered" evidence="5">
    <location>
        <begin position="440"/>
        <end position="460"/>
    </location>
</feature>
<evidence type="ECO:0000256" key="5">
    <source>
        <dbReference type="SAM" id="MobiDB-lite"/>
    </source>
</evidence>